<feature type="region of interest" description="Disordered" evidence="1">
    <location>
        <begin position="57"/>
        <end position="100"/>
    </location>
</feature>
<evidence type="ECO:0000313" key="2">
    <source>
        <dbReference type="EMBL" id="JAE04641.1"/>
    </source>
</evidence>
<sequence>MSIISYVLPEHTWSRCCCDLRKIVGVSASRHEQIPSPRPTIGILPHHRFARLREHKFRSRHARERRTPLPRGSSAAAAAARAGLDPAATPFPFSACRHDR</sequence>
<organism evidence="2">
    <name type="scientific">Arundo donax</name>
    <name type="common">Giant reed</name>
    <name type="synonym">Donax arundinaceus</name>
    <dbReference type="NCBI Taxonomy" id="35708"/>
    <lineage>
        <taxon>Eukaryota</taxon>
        <taxon>Viridiplantae</taxon>
        <taxon>Streptophyta</taxon>
        <taxon>Embryophyta</taxon>
        <taxon>Tracheophyta</taxon>
        <taxon>Spermatophyta</taxon>
        <taxon>Magnoliopsida</taxon>
        <taxon>Liliopsida</taxon>
        <taxon>Poales</taxon>
        <taxon>Poaceae</taxon>
        <taxon>PACMAD clade</taxon>
        <taxon>Arundinoideae</taxon>
        <taxon>Arundineae</taxon>
        <taxon>Arundo</taxon>
    </lineage>
</organism>
<proteinExistence type="predicted"/>
<evidence type="ECO:0000256" key="1">
    <source>
        <dbReference type="SAM" id="MobiDB-lite"/>
    </source>
</evidence>
<name>A0A0A9F3G1_ARUDO</name>
<feature type="compositionally biased region" description="Low complexity" evidence="1">
    <location>
        <begin position="69"/>
        <end position="88"/>
    </location>
</feature>
<dbReference type="AlphaFoldDB" id="A0A0A9F3G1"/>
<reference evidence="2" key="1">
    <citation type="submission" date="2014-09" db="EMBL/GenBank/DDBJ databases">
        <authorList>
            <person name="Magalhaes I.L.F."/>
            <person name="Oliveira U."/>
            <person name="Santos F.R."/>
            <person name="Vidigal T.H.D.A."/>
            <person name="Brescovit A.D."/>
            <person name="Santos A.J."/>
        </authorList>
    </citation>
    <scope>NUCLEOTIDE SEQUENCE</scope>
    <source>
        <tissue evidence="2">Shoot tissue taken approximately 20 cm above the soil surface</tissue>
    </source>
</reference>
<reference evidence="2" key="2">
    <citation type="journal article" date="2015" name="Data Brief">
        <title>Shoot transcriptome of the giant reed, Arundo donax.</title>
        <authorList>
            <person name="Barrero R.A."/>
            <person name="Guerrero F.D."/>
            <person name="Moolhuijzen P."/>
            <person name="Goolsby J.A."/>
            <person name="Tidwell J."/>
            <person name="Bellgard S.E."/>
            <person name="Bellgard M.I."/>
        </authorList>
    </citation>
    <scope>NUCLEOTIDE SEQUENCE</scope>
    <source>
        <tissue evidence="2">Shoot tissue taken approximately 20 cm above the soil surface</tissue>
    </source>
</reference>
<accession>A0A0A9F3G1</accession>
<protein>
    <submittedName>
        <fullName evidence="2">Uncharacterized protein</fullName>
    </submittedName>
</protein>
<dbReference type="EMBL" id="GBRH01193255">
    <property type="protein sequence ID" value="JAE04641.1"/>
    <property type="molecule type" value="Transcribed_RNA"/>
</dbReference>